<keyword evidence="2" id="KW-0961">Cell wall biogenesis/degradation</keyword>
<dbReference type="EC" id="2.4.2.-" evidence="2"/>
<feature type="compositionally biased region" description="Basic and acidic residues" evidence="4">
    <location>
        <begin position="796"/>
        <end position="822"/>
    </location>
</feature>
<accession>A0AAV0RMF1</accession>
<feature type="domain" description="Nucleotide-diphospho-sugar transferase" evidence="5">
    <location>
        <begin position="235"/>
        <end position="453"/>
    </location>
</feature>
<feature type="compositionally biased region" description="Basic and acidic residues" evidence="4">
    <location>
        <begin position="938"/>
        <end position="954"/>
    </location>
</feature>
<dbReference type="SUPFAM" id="SSF53448">
    <property type="entry name" value="Nucleotide-diphospho-sugar transferases"/>
    <property type="match status" value="1"/>
</dbReference>
<evidence type="ECO:0000313" key="7">
    <source>
        <dbReference type="Proteomes" id="UP001154282"/>
    </source>
</evidence>
<keyword evidence="2" id="KW-0333">Golgi apparatus</keyword>
<evidence type="ECO:0000313" key="6">
    <source>
        <dbReference type="EMBL" id="CAI0558805.1"/>
    </source>
</evidence>
<evidence type="ECO:0000256" key="1">
    <source>
        <dbReference type="ARBA" id="ARBA00007033"/>
    </source>
</evidence>
<feature type="region of interest" description="Disordered" evidence="4">
    <location>
        <begin position="37"/>
        <end position="59"/>
    </location>
</feature>
<feature type="region of interest" description="Disordered" evidence="4">
    <location>
        <begin position="975"/>
        <end position="1026"/>
    </location>
</feature>
<dbReference type="InterPro" id="IPR036869">
    <property type="entry name" value="J_dom_sf"/>
</dbReference>
<comment type="caution">
    <text evidence="6">The sequence shown here is derived from an EMBL/GenBank/DDBJ whole genome shotgun (WGS) entry which is preliminary data.</text>
</comment>
<dbReference type="GO" id="GO:0080147">
    <property type="term" value="P:root hair cell development"/>
    <property type="evidence" value="ECO:0007669"/>
    <property type="project" value="InterPro"/>
</dbReference>
<dbReference type="Pfam" id="PF03407">
    <property type="entry name" value="Nucleotid_trans"/>
    <property type="match status" value="1"/>
</dbReference>
<dbReference type="AlphaFoldDB" id="A0AAV0RMF1"/>
<dbReference type="InterPro" id="IPR005069">
    <property type="entry name" value="Nucl-diP-sugar_transferase"/>
</dbReference>
<evidence type="ECO:0000256" key="2">
    <source>
        <dbReference type="RuleBase" id="RU363055"/>
    </source>
</evidence>
<feature type="compositionally biased region" description="Basic and acidic residues" evidence="4">
    <location>
        <begin position="975"/>
        <end position="1012"/>
    </location>
</feature>
<dbReference type="SUPFAM" id="SSF46565">
    <property type="entry name" value="Chaperone J-domain"/>
    <property type="match status" value="1"/>
</dbReference>
<dbReference type="Gene3D" id="1.10.287.110">
    <property type="entry name" value="DnaJ domain"/>
    <property type="match status" value="1"/>
</dbReference>
<dbReference type="PANTHER" id="PTHR46581">
    <property type="entry name" value="ARABINOSYLTRANSFERASE RRA3"/>
    <property type="match status" value="1"/>
</dbReference>
<evidence type="ECO:0000259" key="5">
    <source>
        <dbReference type="Pfam" id="PF03407"/>
    </source>
</evidence>
<comment type="subcellular location">
    <subcellularLocation>
        <location evidence="2">Golgi apparatus membrane</location>
        <topology evidence="2">Single-pass type II membrane protein</topology>
    </subcellularLocation>
</comment>
<keyword evidence="7" id="KW-1185">Reference proteome</keyword>
<keyword evidence="2" id="KW-0735">Signal-anchor</keyword>
<feature type="compositionally biased region" description="Basic and acidic residues" evidence="4">
    <location>
        <begin position="905"/>
        <end position="916"/>
    </location>
</feature>
<organism evidence="6 7">
    <name type="scientific">Linum tenue</name>
    <dbReference type="NCBI Taxonomy" id="586396"/>
    <lineage>
        <taxon>Eukaryota</taxon>
        <taxon>Viridiplantae</taxon>
        <taxon>Streptophyta</taxon>
        <taxon>Embryophyta</taxon>
        <taxon>Tracheophyta</taxon>
        <taxon>Spermatophyta</taxon>
        <taxon>Magnoliopsida</taxon>
        <taxon>eudicotyledons</taxon>
        <taxon>Gunneridae</taxon>
        <taxon>Pentapetalae</taxon>
        <taxon>rosids</taxon>
        <taxon>fabids</taxon>
        <taxon>Malpighiales</taxon>
        <taxon>Linaceae</taxon>
        <taxon>Linum</taxon>
    </lineage>
</organism>
<reference evidence="6" key="1">
    <citation type="submission" date="2022-08" db="EMBL/GenBank/DDBJ databases">
        <authorList>
            <person name="Gutierrez-Valencia J."/>
        </authorList>
    </citation>
    <scope>NUCLEOTIDE SEQUENCE</scope>
</reference>
<dbReference type="InterPro" id="IPR029044">
    <property type="entry name" value="Nucleotide-diphossugar_trans"/>
</dbReference>
<feature type="region of interest" description="Disordered" evidence="4">
    <location>
        <begin position="789"/>
        <end position="828"/>
    </location>
</feature>
<dbReference type="InterPro" id="IPR044290">
    <property type="entry name" value="RRA1/2/3"/>
</dbReference>
<dbReference type="GO" id="GO:0000139">
    <property type="term" value="C:Golgi membrane"/>
    <property type="evidence" value="ECO:0007669"/>
    <property type="project" value="UniProtKB-SubCell"/>
</dbReference>
<feature type="region of interest" description="Disordered" evidence="4">
    <location>
        <begin position="1091"/>
        <end position="1110"/>
    </location>
</feature>
<feature type="compositionally biased region" description="Low complexity" evidence="4">
    <location>
        <begin position="867"/>
        <end position="878"/>
    </location>
</feature>
<feature type="compositionally biased region" description="Polar residues" evidence="4">
    <location>
        <begin position="674"/>
        <end position="692"/>
    </location>
</feature>
<dbReference type="PANTHER" id="PTHR46581:SF3">
    <property type="entry name" value="ARABINOSYLTRANSFERASE RRA3"/>
    <property type="match status" value="1"/>
</dbReference>
<feature type="compositionally biased region" description="Low complexity" evidence="4">
    <location>
        <begin position="705"/>
        <end position="724"/>
    </location>
</feature>
<feature type="region of interest" description="Disordered" evidence="4">
    <location>
        <begin position="650"/>
        <end position="724"/>
    </location>
</feature>
<keyword evidence="2" id="KW-0808">Transferase</keyword>
<feature type="region of interest" description="Disordered" evidence="4">
    <location>
        <begin position="851"/>
        <end position="957"/>
    </location>
</feature>
<dbReference type="Proteomes" id="UP001154282">
    <property type="component" value="Unassembled WGS sequence"/>
</dbReference>
<dbReference type="GO" id="GO:0071555">
    <property type="term" value="P:cell wall organization"/>
    <property type="evidence" value="ECO:0007669"/>
    <property type="project" value="UniProtKB-KW"/>
</dbReference>
<feature type="coiled-coil region" evidence="3">
    <location>
        <begin position="128"/>
        <end position="169"/>
    </location>
</feature>
<sequence length="1210" mass="135798">MNQNGQNQKKTKEENEGHLPITTRRLLIHLALKPLLGNGDSQRETPDVSRISPPHSHCRRNSSRLRFRRLVSSRVLQLRSGHCDGSSNCRIRSPVRMAKLGNFEKSFQFQAASSCESPERIRVLKSDIVSLTESNALLKKQARELNEKLQMAEQEKDHAQKQVLVLGKQQKAGPFGTVKGLRTNPAVLPDESVNPRLSKILKEIAVQNEVVVALANSNVKEMLEVWFTNIKRVGIPNYLVVALDDHIVDFCKSNGVPVYKRDPDEGVDSIARTGGNHAVSGLKFRVLREFLQLGYSVLLSDIDIVFLQNPFNHLYRDCDVESMTDGHDNMTAYGFNDVFDEPAMGWARYAHTMRIWVYNSGFFYIRPTLPAIELLDRVAGRLSREPNSWDQAVFNEELYFPSHPGYEGLHAARRTMDYYMFMNSKVLFKTVRKDAKLKKLKPVIVHLNYHPDKFPRMKAVVEYYVNGKQDALEPFPDGSDCSRTRSIISTVILTWNPHWTATTRKQPWGSVSLLAFDHDLGLRLQVLSFEADCPPAKLMDLEPFSDEAEYSSCVIFKHFLSPHYQPLMLKNIQRDSSVLVSYNPPPKSPCRNPNSDLDFNDVFGGPPRRASLQNVRHSFGEEPSGDDPETAPLRTRWSGLYEKPVFGEHEGAAKNRGGRGHNGDFFDDIFGGSESLSSSPRRQVTGSPSGSRVLSPARPLPPRSDPIGSSSSSLPAPFSLPSKLMKPTTDLPTFGSSPRSSLLKAKEVASNGGMISNYSFSPLSRSSSKTDLVVMEEFKDNIRSQGSLSRQFSVNSRDDLSSMDKEQGEEQYKESTSEDKSKGGNRGHGYGHFHFSIYKWASQGAPPISMPLRSANGSRSKDKLVFSSPASEASAELETQLKPELKPLRSMLLDSDSEQGTLEGDSDKDLLRESKVKSSSSKKKASSEAFDVSQGKVEVQKGDSRLQEIHERSNKTKGKKVNAFVKIFNQEVKKPDVMKGFKTQKKPEKKKESRDSRTPDDDGTSKTTRSNEEEINLAPDYNSKGIHLREASYNVQVDEYQKQTDEKIPVVERSYSYRSSETEHISAASAPDPSEEASVGDPDEPFQVRELPDQMEEDEPIPTTDSNSEELQVNDAKIRKWCQGKDGNIRSLLSTLQYVLWAGSGWKPVPLMDIIEGNAVKRSYQRALLCLHPDKLQQKGATPEQKYIAEKVFDILQEAWIHFNSLGSIV</sequence>
<feature type="region of interest" description="Disordered" evidence="4">
    <location>
        <begin position="1"/>
        <end position="20"/>
    </location>
</feature>
<keyword evidence="2" id="KW-0812">Transmembrane</keyword>
<dbReference type="GO" id="GO:0016757">
    <property type="term" value="F:glycosyltransferase activity"/>
    <property type="evidence" value="ECO:0007669"/>
    <property type="project" value="UniProtKB-KW"/>
</dbReference>
<dbReference type="FunFam" id="1.10.287.110:FF:000043">
    <property type="entry name" value="J-domain protein required for chloroplast accumulation response 1"/>
    <property type="match status" value="1"/>
</dbReference>
<comment type="similarity">
    <text evidence="1 2">Belongs to the glycosyltransferase 77 family.</text>
</comment>
<evidence type="ECO:0000256" key="3">
    <source>
        <dbReference type="SAM" id="Coils"/>
    </source>
</evidence>
<evidence type="ECO:0000256" key="4">
    <source>
        <dbReference type="SAM" id="MobiDB-lite"/>
    </source>
</evidence>
<keyword evidence="2" id="KW-0328">Glycosyltransferase</keyword>
<protein>
    <recommendedName>
        <fullName evidence="2">Glycosyltransferase</fullName>
        <ecNumber evidence="2">2.4.2.-</ecNumber>
    </recommendedName>
</protein>
<keyword evidence="3" id="KW-0175">Coiled coil</keyword>
<name>A0AAV0RMF1_9ROSI</name>
<proteinExistence type="inferred from homology"/>
<feature type="region of interest" description="Disordered" evidence="4">
    <location>
        <begin position="1051"/>
        <end position="1086"/>
    </location>
</feature>
<dbReference type="EMBL" id="CAMGYJ010000011">
    <property type="protein sequence ID" value="CAI0558805.1"/>
    <property type="molecule type" value="Genomic_DNA"/>
</dbReference>
<feature type="region of interest" description="Disordered" evidence="4">
    <location>
        <begin position="585"/>
        <end position="606"/>
    </location>
</feature>
<gene>
    <name evidence="6" type="ORF">LITE_LOCUS48929</name>
</gene>